<keyword evidence="1" id="KW-0479">Metal-binding</keyword>
<evidence type="ECO:0000256" key="2">
    <source>
        <dbReference type="ARBA" id="ARBA00022771"/>
    </source>
</evidence>
<keyword evidence="6" id="KW-0418">Kinase</keyword>
<protein>
    <submittedName>
        <fullName evidence="6">Protein kinase</fullName>
    </submittedName>
</protein>
<reference evidence="6 7" key="1">
    <citation type="journal article" date="2015" name="Environ. Microbiol.">
        <title>Genome analyses suggest the presence of polyploidy and recent human-driven expansions in eight global populations of the honeybee pathogen Nosema ceranae.</title>
        <authorList>
            <person name="Pelin A."/>
            <person name="Selman M."/>
            <person name="Aris-Brosou S."/>
            <person name="Farinelli L."/>
            <person name="Corradi N."/>
        </authorList>
    </citation>
    <scope>NUCLEOTIDE SEQUENCE [LARGE SCALE GENOMIC DNA]</scope>
    <source>
        <strain evidence="6 7">PA08 1199</strain>
    </source>
</reference>
<dbReference type="GO" id="GO:1901987">
    <property type="term" value="P:regulation of cell cycle phase transition"/>
    <property type="evidence" value="ECO:0007669"/>
    <property type="project" value="TreeGrafter"/>
</dbReference>
<dbReference type="Pfam" id="PF07535">
    <property type="entry name" value="zf-DBF"/>
    <property type="match status" value="1"/>
</dbReference>
<evidence type="ECO:0000259" key="5">
    <source>
        <dbReference type="PROSITE" id="PS51265"/>
    </source>
</evidence>
<dbReference type="OrthoDB" id="21380at2759"/>
<dbReference type="GO" id="GO:0003676">
    <property type="term" value="F:nucleic acid binding"/>
    <property type="evidence" value="ECO:0007669"/>
    <property type="project" value="InterPro"/>
</dbReference>
<comment type="caution">
    <text evidence="6">The sequence shown here is derived from an EMBL/GenBank/DDBJ whole genome shotgun (WGS) entry which is preliminary data.</text>
</comment>
<keyword evidence="6" id="KW-0808">Transferase</keyword>
<evidence type="ECO:0000256" key="3">
    <source>
        <dbReference type="ARBA" id="ARBA00022833"/>
    </source>
</evidence>
<dbReference type="OMA" id="REYEHRE"/>
<dbReference type="GO" id="GO:0031431">
    <property type="term" value="C:Dbf4-dependent protein kinase complex"/>
    <property type="evidence" value="ECO:0007669"/>
    <property type="project" value="TreeGrafter"/>
</dbReference>
<dbReference type="GeneID" id="36318990"/>
<evidence type="ECO:0000313" key="7">
    <source>
        <dbReference type="Proteomes" id="UP000034350"/>
    </source>
</evidence>
<dbReference type="RefSeq" id="XP_024331389.1">
    <property type="nucleotide sequence ID" value="XM_024474083.1"/>
</dbReference>
<dbReference type="VEuPathDB" id="MicrosporidiaDB:NCER_100460"/>
<dbReference type="GO" id="GO:0010571">
    <property type="term" value="P:positive regulation of nuclear cell cycle DNA replication"/>
    <property type="evidence" value="ECO:0007669"/>
    <property type="project" value="TreeGrafter"/>
</dbReference>
<feature type="domain" description="DBF4-type" evidence="5">
    <location>
        <begin position="58"/>
        <end position="107"/>
    </location>
</feature>
<dbReference type="Gene3D" id="6.10.250.3410">
    <property type="entry name" value="DBF zinc finger"/>
    <property type="match status" value="1"/>
</dbReference>
<proteinExistence type="predicted"/>
<evidence type="ECO:0000313" key="6">
    <source>
        <dbReference type="EMBL" id="KKO75647.1"/>
    </source>
</evidence>
<dbReference type="PANTHER" id="PTHR15375">
    <property type="entry name" value="ACTIVATOR OF S-PHASE KINASE-RELATED"/>
    <property type="match status" value="1"/>
</dbReference>
<accession>A0A0F9YSV9</accession>
<evidence type="ECO:0000256" key="1">
    <source>
        <dbReference type="ARBA" id="ARBA00022723"/>
    </source>
</evidence>
<dbReference type="PROSITE" id="PS51265">
    <property type="entry name" value="ZF_DBF4"/>
    <property type="match status" value="1"/>
</dbReference>
<dbReference type="SMART" id="SM00586">
    <property type="entry name" value="ZnF_DBF"/>
    <property type="match status" value="1"/>
</dbReference>
<organism evidence="6 7">
    <name type="scientific">Vairimorpha ceranae</name>
    <dbReference type="NCBI Taxonomy" id="40302"/>
    <lineage>
        <taxon>Eukaryota</taxon>
        <taxon>Fungi</taxon>
        <taxon>Fungi incertae sedis</taxon>
        <taxon>Microsporidia</taxon>
        <taxon>Nosematidae</taxon>
        <taxon>Vairimorpha</taxon>
    </lineage>
</organism>
<dbReference type="GO" id="GO:0008270">
    <property type="term" value="F:zinc ion binding"/>
    <property type="evidence" value="ECO:0007669"/>
    <property type="project" value="UniProtKB-KW"/>
</dbReference>
<dbReference type="InterPro" id="IPR051590">
    <property type="entry name" value="Replication_Regulatory_Kinase"/>
</dbReference>
<name>A0A0F9YSV9_9MICR</name>
<dbReference type="Proteomes" id="UP000034350">
    <property type="component" value="Unassembled WGS sequence"/>
</dbReference>
<dbReference type="AlphaFoldDB" id="A0A0F9YSV9"/>
<dbReference type="PANTHER" id="PTHR15375:SF26">
    <property type="entry name" value="PROTEIN CHIFFON"/>
    <property type="match status" value="1"/>
</dbReference>
<keyword evidence="2 4" id="KW-0863">Zinc-finger</keyword>
<dbReference type="InterPro" id="IPR006572">
    <property type="entry name" value="Znf_DBF"/>
</dbReference>
<dbReference type="EMBL" id="JPQZ01000015">
    <property type="protein sequence ID" value="KKO75647.1"/>
    <property type="molecule type" value="Genomic_DNA"/>
</dbReference>
<keyword evidence="7" id="KW-1185">Reference proteome</keyword>
<sequence length="166" mass="19515">MKNYKVFKNKYILIEDIKGTHQPFHKEYTKPPQLSLNSKPLGCPFQENKKFKPSSKKRGPKSGFCEVCYNKFTDYDLHVREYEHREFARDSNNYKKIDHFISTTKFSSDEECEISSSPLGRFTSSAQVCDFEPVYDRILHLSRISTDNSENLNDVVNIKEWLKSLE</sequence>
<keyword evidence="3" id="KW-0862">Zinc</keyword>
<dbReference type="VEuPathDB" id="MicrosporidiaDB:G9O61_00g012580"/>
<dbReference type="InterPro" id="IPR038545">
    <property type="entry name" value="Znf_DBF_sf"/>
</dbReference>
<dbReference type="GO" id="GO:0043539">
    <property type="term" value="F:protein serine/threonine kinase activator activity"/>
    <property type="evidence" value="ECO:0007669"/>
    <property type="project" value="TreeGrafter"/>
</dbReference>
<evidence type="ECO:0000256" key="4">
    <source>
        <dbReference type="PROSITE-ProRule" id="PRU00600"/>
    </source>
</evidence>
<gene>
    <name evidence="6" type="ORF">AAJ76_1500018934</name>
</gene>
<dbReference type="GO" id="GO:0016301">
    <property type="term" value="F:kinase activity"/>
    <property type="evidence" value="ECO:0007669"/>
    <property type="project" value="UniProtKB-KW"/>
</dbReference>
<dbReference type="VEuPathDB" id="MicrosporidiaDB:AAJ76_1500018934"/>